<evidence type="ECO:0000313" key="3">
    <source>
        <dbReference type="Proteomes" id="UP000033772"/>
    </source>
</evidence>
<feature type="transmembrane region" description="Helical" evidence="1">
    <location>
        <begin position="29"/>
        <end position="46"/>
    </location>
</feature>
<accession>A0A1J4MXX9</accession>
<keyword evidence="3" id="KW-1185">Reference proteome</keyword>
<organism evidence="2 3">
    <name type="scientific">Nocardioides luteus</name>
    <dbReference type="NCBI Taxonomy" id="1844"/>
    <lineage>
        <taxon>Bacteria</taxon>
        <taxon>Bacillati</taxon>
        <taxon>Actinomycetota</taxon>
        <taxon>Actinomycetes</taxon>
        <taxon>Propionibacteriales</taxon>
        <taxon>Nocardioidaceae</taxon>
        <taxon>Nocardioides</taxon>
    </lineage>
</organism>
<dbReference type="Proteomes" id="UP000033772">
    <property type="component" value="Unassembled WGS sequence"/>
</dbReference>
<keyword evidence="1" id="KW-1133">Transmembrane helix</keyword>
<dbReference type="STRING" id="1844.UG56_024220"/>
<dbReference type="EMBL" id="JZDQ02000045">
    <property type="protein sequence ID" value="OIJ24130.1"/>
    <property type="molecule type" value="Genomic_DNA"/>
</dbReference>
<gene>
    <name evidence="2" type="ORF">UG56_024220</name>
</gene>
<protein>
    <submittedName>
        <fullName evidence="2">Uncharacterized protein</fullName>
    </submittedName>
</protein>
<comment type="caution">
    <text evidence="2">The sequence shown here is derived from an EMBL/GenBank/DDBJ whole genome shotgun (WGS) entry which is preliminary data.</text>
</comment>
<sequence length="88" mass="9030">MAPHQLIQNTTQAAEYGTGGLAEWITDNIITLVVLILGVTVLWAARSGNISKAVTIVGGLIIGLGVLGLAVGNNATDLGQWMAGLFKG</sequence>
<dbReference type="AlphaFoldDB" id="A0A1J4MXX9"/>
<dbReference type="RefSeq" id="WP_045547647.1">
    <property type="nucleotide sequence ID" value="NZ_JZDQ02000045.1"/>
</dbReference>
<proteinExistence type="predicted"/>
<keyword evidence="1" id="KW-0812">Transmembrane</keyword>
<evidence type="ECO:0000313" key="2">
    <source>
        <dbReference type="EMBL" id="OIJ24130.1"/>
    </source>
</evidence>
<feature type="transmembrane region" description="Helical" evidence="1">
    <location>
        <begin position="53"/>
        <end position="72"/>
    </location>
</feature>
<evidence type="ECO:0000256" key="1">
    <source>
        <dbReference type="SAM" id="Phobius"/>
    </source>
</evidence>
<name>A0A1J4MXX9_9ACTN</name>
<keyword evidence="1" id="KW-0472">Membrane</keyword>
<reference evidence="2" key="1">
    <citation type="submission" date="2016-10" db="EMBL/GenBank/DDBJ databases">
        <title>Draft Genome Sequence of Nocardioides luteus Strain BAFB, an Alkane-Degrading Bacterium Isolated from JP-7 Polluted Soil.</title>
        <authorList>
            <person name="Brown L."/>
            <person name="Ruiz O.N."/>
            <person name="Gunasekera T."/>
        </authorList>
    </citation>
    <scope>NUCLEOTIDE SEQUENCE [LARGE SCALE GENOMIC DNA]</scope>
    <source>
        <strain evidence="2">BAFB</strain>
    </source>
</reference>